<accession>A0A6M3K656</accession>
<organism evidence="1">
    <name type="scientific">viral metagenome</name>
    <dbReference type="NCBI Taxonomy" id="1070528"/>
    <lineage>
        <taxon>unclassified sequences</taxon>
        <taxon>metagenomes</taxon>
        <taxon>organismal metagenomes</taxon>
    </lineage>
</organism>
<evidence type="ECO:0000313" key="1">
    <source>
        <dbReference type="EMBL" id="QJA76445.1"/>
    </source>
</evidence>
<dbReference type="AlphaFoldDB" id="A0A6M3K656"/>
<protein>
    <recommendedName>
        <fullName evidence="2">Tail protein</fullName>
    </recommendedName>
</protein>
<gene>
    <name evidence="1" type="ORF">MM415A01507_0008</name>
</gene>
<dbReference type="InterPro" id="IPR038258">
    <property type="entry name" value="Gp4_sf"/>
</dbReference>
<sequence length="186" mass="20275">MLRNWSAKSINLFYVDQDTLTCDGSSGYTMGSGGDVDTVRPSSIRGAYISGGGRVDIIDEGQYRRISLKSTGGPVSYIWYNPEYPLGVLYPWPLGSDTIILDSLKPLTDPATITTDVAFPPEYDEAIVFNLAIRLAPEYGVSIGQETAAIAISALDALQNENFASQIVSIRPEIIRATRNYNIEKG</sequence>
<evidence type="ECO:0008006" key="2">
    <source>
        <dbReference type="Google" id="ProtNLM"/>
    </source>
</evidence>
<proteinExistence type="predicted"/>
<dbReference type="Gene3D" id="1.10.3230.20">
    <property type="entry name" value="P22 tail accessory factor (Gp4)"/>
    <property type="match status" value="1"/>
</dbReference>
<dbReference type="EMBL" id="MT142225">
    <property type="protein sequence ID" value="QJA76445.1"/>
    <property type="molecule type" value="Genomic_DNA"/>
</dbReference>
<reference evidence="1" key="1">
    <citation type="submission" date="2020-03" db="EMBL/GenBank/DDBJ databases">
        <title>The deep terrestrial virosphere.</title>
        <authorList>
            <person name="Holmfeldt K."/>
            <person name="Nilsson E."/>
            <person name="Simone D."/>
            <person name="Lopez-Fernandez M."/>
            <person name="Wu X."/>
            <person name="de Brujin I."/>
            <person name="Lundin D."/>
            <person name="Andersson A."/>
            <person name="Bertilsson S."/>
            <person name="Dopson M."/>
        </authorList>
    </citation>
    <scope>NUCLEOTIDE SEQUENCE</scope>
    <source>
        <strain evidence="1">MM415A01507</strain>
    </source>
</reference>
<name>A0A6M3K656_9ZZZZ</name>